<feature type="domain" description="Cadherin" evidence="12">
    <location>
        <begin position="153"/>
        <end position="262"/>
    </location>
</feature>
<dbReference type="CDD" id="cd11304">
    <property type="entry name" value="Cadherin_repeat"/>
    <property type="match status" value="21"/>
</dbReference>
<dbReference type="FunFam" id="2.60.40.60:FF:000150">
    <property type="entry name" value="Dachsous cadherin-related 1"/>
    <property type="match status" value="1"/>
</dbReference>
<feature type="domain" description="Cadherin" evidence="12">
    <location>
        <begin position="1420"/>
        <end position="1522"/>
    </location>
</feature>
<name>A0A287DD33_ICTTR</name>
<dbReference type="EMBL" id="AGTP01064894">
    <property type="status" value="NOT_ANNOTATED_CDS"/>
    <property type="molecule type" value="Genomic_DNA"/>
</dbReference>
<evidence type="ECO:0000256" key="4">
    <source>
        <dbReference type="ARBA" id="ARBA00022837"/>
    </source>
</evidence>
<dbReference type="GO" id="GO:0007156">
    <property type="term" value="P:homophilic cell adhesion via plasma membrane adhesion molecules"/>
    <property type="evidence" value="ECO:0007669"/>
    <property type="project" value="InterPro"/>
</dbReference>
<dbReference type="FunFam" id="2.60.40.60:FF:000211">
    <property type="entry name" value="Dachsous cadherin-related 2"/>
    <property type="match status" value="1"/>
</dbReference>
<feature type="domain" description="Cadherin" evidence="12">
    <location>
        <begin position="1103"/>
        <end position="1213"/>
    </location>
</feature>
<reference evidence="14" key="1">
    <citation type="submission" date="2011-11" db="EMBL/GenBank/DDBJ databases">
        <title>The Draft Genome of Spermophilus tridecemlineatus.</title>
        <authorList>
            <consortium name="The Broad Institute Genome Assembly &amp; Analysis Group"/>
            <consortium name="Computational R&amp;D Group"/>
            <consortium name="and Sequencing Platform"/>
            <person name="Di Palma F."/>
            <person name="Alfoldi J."/>
            <person name="Johnson J."/>
            <person name="Berlin A."/>
            <person name="Gnerre S."/>
            <person name="Jaffe D."/>
            <person name="MacCallum I."/>
            <person name="Young S."/>
            <person name="Walker B.J."/>
            <person name="Lindblad-Toh K."/>
        </authorList>
    </citation>
    <scope>NUCLEOTIDE SEQUENCE [LARGE SCALE GENOMIC DNA]</scope>
</reference>
<dbReference type="GO" id="GO:0001658">
    <property type="term" value="P:branching involved in ureteric bud morphogenesis"/>
    <property type="evidence" value="ECO:0007669"/>
    <property type="project" value="UniProtKB-ARBA"/>
</dbReference>
<dbReference type="FunFam" id="2.60.40.60:FF:000255">
    <property type="entry name" value="protocadherin-23 isoform X2"/>
    <property type="match status" value="1"/>
</dbReference>
<dbReference type="STRING" id="43179.ENSSTOP00000031472"/>
<feature type="domain" description="Cadherin" evidence="12">
    <location>
        <begin position="1946"/>
        <end position="2049"/>
    </location>
</feature>
<dbReference type="FunFam" id="2.60.40.60:FF:000359">
    <property type="entry name" value="LOW QUALITY PROTEIN: protocadherin-23"/>
    <property type="match status" value="1"/>
</dbReference>
<dbReference type="FunFam" id="2.60.40.60:FF:000116">
    <property type="entry name" value="Dachsous cadherin-related 2"/>
    <property type="match status" value="1"/>
</dbReference>
<keyword evidence="14" id="KW-1185">Reference proteome</keyword>
<dbReference type="EMBL" id="AGTP01064892">
    <property type="status" value="NOT_ANNOTATED_CDS"/>
    <property type="molecule type" value="Genomic_DNA"/>
</dbReference>
<keyword evidence="6 11" id="KW-1133">Transmembrane helix</keyword>
<feature type="domain" description="Cadherin" evidence="12">
    <location>
        <begin position="1830"/>
        <end position="1945"/>
    </location>
</feature>
<dbReference type="GO" id="GO:0005911">
    <property type="term" value="C:cell-cell junction"/>
    <property type="evidence" value="ECO:0007669"/>
    <property type="project" value="TreeGrafter"/>
</dbReference>
<dbReference type="InterPro" id="IPR020894">
    <property type="entry name" value="Cadherin_CS"/>
</dbReference>
<dbReference type="PRINTS" id="PR00205">
    <property type="entry name" value="CADHERIN"/>
</dbReference>
<feature type="compositionally biased region" description="Basic and acidic residues" evidence="10">
    <location>
        <begin position="2391"/>
        <end position="2400"/>
    </location>
</feature>
<feature type="domain" description="Cadherin" evidence="12">
    <location>
        <begin position="1728"/>
        <end position="1829"/>
    </location>
</feature>
<keyword evidence="4 9" id="KW-0106">Calcium</keyword>
<feature type="domain" description="Cadherin" evidence="12">
    <location>
        <begin position="1006"/>
        <end position="1102"/>
    </location>
</feature>
<dbReference type="InterPro" id="IPR002126">
    <property type="entry name" value="Cadherin-like_dom"/>
</dbReference>
<evidence type="ECO:0000313" key="13">
    <source>
        <dbReference type="Ensembl" id="ENSSTOP00000031472.1"/>
    </source>
</evidence>
<keyword evidence="5" id="KW-0130">Cell adhesion</keyword>
<feature type="domain" description="Cadherin" evidence="12">
    <location>
        <begin position="66"/>
        <end position="152"/>
    </location>
</feature>
<dbReference type="FunFam" id="2.60.40.60:FF:000263">
    <property type="entry name" value="LOW QUALITY PROTEIN: protocadherin-23"/>
    <property type="match status" value="1"/>
</dbReference>
<dbReference type="GO" id="GO:0005886">
    <property type="term" value="C:plasma membrane"/>
    <property type="evidence" value="ECO:0007669"/>
    <property type="project" value="InterPro"/>
</dbReference>
<feature type="domain" description="Cadherin" evidence="12">
    <location>
        <begin position="1214"/>
        <end position="1318"/>
    </location>
</feature>
<dbReference type="Pfam" id="PF00028">
    <property type="entry name" value="Cadherin"/>
    <property type="match status" value="19"/>
</dbReference>
<dbReference type="PANTHER" id="PTHR24025">
    <property type="entry name" value="DESMOGLEIN FAMILY MEMBER"/>
    <property type="match status" value="1"/>
</dbReference>
<keyword evidence="2 11" id="KW-0812">Transmembrane</keyword>
<feature type="domain" description="Cadherin" evidence="12">
    <location>
        <begin position="361"/>
        <end position="463"/>
    </location>
</feature>
<dbReference type="PROSITE" id="PS50268">
    <property type="entry name" value="CADHERIN_2"/>
    <property type="match status" value="21"/>
</dbReference>
<dbReference type="Ensembl" id="ENSSTOT00000033889.1">
    <property type="protein sequence ID" value="ENSSTOP00000031472.1"/>
    <property type="gene ID" value="ENSSTOG00000032627.1"/>
</dbReference>
<evidence type="ECO:0000256" key="8">
    <source>
        <dbReference type="ARBA" id="ARBA00023180"/>
    </source>
</evidence>
<dbReference type="InParanoid" id="A0A287DD33"/>
<dbReference type="FunFam" id="2.60.40.60:FF:000081">
    <property type="entry name" value="protocadherin Fat 4"/>
    <property type="match status" value="2"/>
</dbReference>
<evidence type="ECO:0000256" key="9">
    <source>
        <dbReference type="PROSITE-ProRule" id="PRU00043"/>
    </source>
</evidence>
<evidence type="ECO:0000256" key="11">
    <source>
        <dbReference type="SAM" id="Phobius"/>
    </source>
</evidence>
<feature type="domain" description="Cadherin" evidence="12">
    <location>
        <begin position="1523"/>
        <end position="1627"/>
    </location>
</feature>
<evidence type="ECO:0000256" key="5">
    <source>
        <dbReference type="ARBA" id="ARBA00022889"/>
    </source>
</evidence>
<reference evidence="13" key="3">
    <citation type="submission" date="2025-09" db="UniProtKB">
        <authorList>
            <consortium name="Ensembl"/>
        </authorList>
    </citation>
    <scope>IDENTIFICATION</scope>
</reference>
<dbReference type="Gene3D" id="2.60.40.60">
    <property type="entry name" value="Cadherins"/>
    <property type="match status" value="21"/>
</dbReference>
<keyword evidence="8" id="KW-0325">Glycoprotein</keyword>
<dbReference type="GO" id="GO:0035329">
    <property type="term" value="P:hippo signaling"/>
    <property type="evidence" value="ECO:0007669"/>
    <property type="project" value="UniProtKB-ARBA"/>
</dbReference>
<dbReference type="GO" id="GO:0043931">
    <property type="term" value="P:ossification involved in bone maturation"/>
    <property type="evidence" value="ECO:0007669"/>
    <property type="project" value="UniProtKB-ARBA"/>
</dbReference>
<dbReference type="InterPro" id="IPR015919">
    <property type="entry name" value="Cadherin-like_sf"/>
</dbReference>
<feature type="domain" description="Cadherin" evidence="12">
    <location>
        <begin position="889"/>
        <end position="998"/>
    </location>
</feature>
<keyword evidence="3" id="KW-0677">Repeat</keyword>
<dbReference type="FunFam" id="2.60.40.60:FF:000201">
    <property type="entry name" value="Dachsous cadherin-related 1"/>
    <property type="match status" value="1"/>
</dbReference>
<feature type="domain" description="Cadherin" evidence="12">
    <location>
        <begin position="2050"/>
        <end position="2160"/>
    </location>
</feature>
<dbReference type="PANTHER" id="PTHR24025:SF23">
    <property type="entry name" value="NEURAL-CADHERIN"/>
    <property type="match status" value="1"/>
</dbReference>
<dbReference type="FunCoup" id="A0A287DD33">
    <property type="interactions" value="6"/>
</dbReference>
<feature type="domain" description="Cadherin" evidence="12">
    <location>
        <begin position="258"/>
        <end position="360"/>
    </location>
</feature>
<dbReference type="InterPro" id="IPR050971">
    <property type="entry name" value="Cadherin-domain_protein"/>
</dbReference>
<dbReference type="FunFam" id="2.60.40.60:FF:000226">
    <property type="entry name" value="Dachsous, isoform B"/>
    <property type="match status" value="1"/>
</dbReference>
<dbReference type="FunFam" id="2.60.40.60:FF:000140">
    <property type="entry name" value="Dachsous cadherin-related 1"/>
    <property type="match status" value="1"/>
</dbReference>
<dbReference type="GO" id="GO:0005509">
    <property type="term" value="F:calcium ion binding"/>
    <property type="evidence" value="ECO:0007669"/>
    <property type="project" value="UniProtKB-UniRule"/>
</dbReference>
<dbReference type="SUPFAM" id="SSF49313">
    <property type="entry name" value="Cadherin-like"/>
    <property type="match status" value="21"/>
</dbReference>
<dbReference type="EMBL" id="AGTP01064891">
    <property type="status" value="NOT_ANNOTATED_CDS"/>
    <property type="molecule type" value="Genomic_DNA"/>
</dbReference>
<feature type="domain" description="Cadherin" evidence="12">
    <location>
        <begin position="1627"/>
        <end position="1727"/>
    </location>
</feature>
<dbReference type="FunFam" id="2.60.40.60:FF:000227">
    <property type="entry name" value="Dachsous cadherin-related 2"/>
    <property type="match status" value="1"/>
</dbReference>
<dbReference type="FunFam" id="2.60.40.60:FF:000035">
    <property type="entry name" value="Protocadherin Fat 3"/>
    <property type="match status" value="2"/>
</dbReference>
<accession>A0A287DD33</accession>
<evidence type="ECO:0000256" key="10">
    <source>
        <dbReference type="SAM" id="MobiDB-lite"/>
    </source>
</evidence>
<evidence type="ECO:0000256" key="3">
    <source>
        <dbReference type="ARBA" id="ARBA00022737"/>
    </source>
</evidence>
<evidence type="ECO:0000313" key="14">
    <source>
        <dbReference type="Proteomes" id="UP000005215"/>
    </source>
</evidence>
<dbReference type="GeneTree" id="ENSGT00940000162999"/>
<feature type="transmembrane region" description="Helical" evidence="11">
    <location>
        <begin position="2274"/>
        <end position="2297"/>
    </location>
</feature>
<dbReference type="FunFam" id="2.60.40.60:FF:000278">
    <property type="entry name" value="LOW QUALITY PROTEIN: protocadherin-23"/>
    <property type="match status" value="2"/>
</dbReference>
<dbReference type="EMBL" id="AGTP01064896">
    <property type="status" value="NOT_ANNOTATED_CDS"/>
    <property type="molecule type" value="Genomic_DNA"/>
</dbReference>
<evidence type="ECO:0000256" key="6">
    <source>
        <dbReference type="ARBA" id="ARBA00022989"/>
    </source>
</evidence>
<protein>
    <submittedName>
        <fullName evidence="13">Dachsous cadherin-related 2</fullName>
    </submittedName>
</protein>
<dbReference type="FunFam" id="2.60.40.60:FF:000181">
    <property type="entry name" value="Predicted protein"/>
    <property type="match status" value="2"/>
</dbReference>
<dbReference type="EMBL" id="AGTP01064895">
    <property type="status" value="NOT_ANNOTATED_CDS"/>
    <property type="molecule type" value="Genomic_DNA"/>
</dbReference>
<dbReference type="GO" id="GO:0072137">
    <property type="term" value="P:condensed mesenchymal cell proliferation"/>
    <property type="evidence" value="ECO:0007669"/>
    <property type="project" value="Ensembl"/>
</dbReference>
<reference evidence="13" key="2">
    <citation type="submission" date="2025-08" db="UniProtKB">
        <authorList>
            <consortium name="Ensembl"/>
        </authorList>
    </citation>
    <scope>IDENTIFICATION</scope>
</reference>
<feature type="region of interest" description="Disordered" evidence="10">
    <location>
        <begin position="2624"/>
        <end position="2650"/>
    </location>
</feature>
<feature type="domain" description="Cadherin" evidence="12">
    <location>
        <begin position="1319"/>
        <end position="1410"/>
    </location>
</feature>
<dbReference type="FunFam" id="2.60.40.60:FF:000269">
    <property type="entry name" value="Dachsous cadherin-related 2"/>
    <property type="match status" value="1"/>
</dbReference>
<evidence type="ECO:0000256" key="7">
    <source>
        <dbReference type="ARBA" id="ARBA00023136"/>
    </source>
</evidence>
<dbReference type="EMBL" id="AGTP01064890">
    <property type="status" value="NOT_ANNOTATED_CDS"/>
    <property type="molecule type" value="Genomic_DNA"/>
</dbReference>
<dbReference type="GO" id="GO:0003007">
    <property type="term" value="P:heart morphogenesis"/>
    <property type="evidence" value="ECO:0007669"/>
    <property type="project" value="UniProtKB-ARBA"/>
</dbReference>
<feature type="domain" description="Cadherin" evidence="12">
    <location>
        <begin position="466"/>
        <end position="569"/>
    </location>
</feature>
<gene>
    <name evidence="13" type="primary">DCHS2</name>
</gene>
<dbReference type="Proteomes" id="UP000005215">
    <property type="component" value="Unassembled WGS sequence"/>
</dbReference>
<feature type="domain" description="Cadherin" evidence="12">
    <location>
        <begin position="782"/>
        <end position="888"/>
    </location>
</feature>
<feature type="domain" description="Cadherin" evidence="12">
    <location>
        <begin position="2161"/>
        <end position="2274"/>
    </location>
</feature>
<feature type="domain" description="Cadherin" evidence="12">
    <location>
        <begin position="570"/>
        <end position="672"/>
    </location>
</feature>
<dbReference type="EMBL" id="AGTP01064893">
    <property type="status" value="NOT_ANNOTATED_CDS"/>
    <property type="molecule type" value="Genomic_DNA"/>
</dbReference>
<dbReference type="GO" id="GO:0007163">
    <property type="term" value="P:establishment or maintenance of cell polarity"/>
    <property type="evidence" value="ECO:0007669"/>
    <property type="project" value="UniProtKB-ARBA"/>
</dbReference>
<dbReference type="FunFam" id="2.60.40.60:FF:000020">
    <property type="entry name" value="Dachsous cadherin-related 1b"/>
    <property type="match status" value="1"/>
</dbReference>
<organism evidence="13 14">
    <name type="scientific">Ictidomys tridecemlineatus</name>
    <name type="common">Thirteen-lined ground squirrel</name>
    <name type="synonym">Spermophilus tridecemlineatus</name>
    <dbReference type="NCBI Taxonomy" id="43179"/>
    <lineage>
        <taxon>Eukaryota</taxon>
        <taxon>Metazoa</taxon>
        <taxon>Chordata</taxon>
        <taxon>Craniata</taxon>
        <taxon>Vertebrata</taxon>
        <taxon>Euteleostomi</taxon>
        <taxon>Mammalia</taxon>
        <taxon>Eutheria</taxon>
        <taxon>Euarchontoglires</taxon>
        <taxon>Glires</taxon>
        <taxon>Rodentia</taxon>
        <taxon>Sciuromorpha</taxon>
        <taxon>Sciuridae</taxon>
        <taxon>Xerinae</taxon>
        <taxon>Marmotini</taxon>
        <taxon>Ictidomys</taxon>
    </lineage>
</organism>
<evidence type="ECO:0000256" key="1">
    <source>
        <dbReference type="ARBA" id="ARBA00004370"/>
    </source>
</evidence>
<comment type="subcellular location">
    <subcellularLocation>
        <location evidence="1">Membrane</location>
    </subcellularLocation>
</comment>
<proteinExistence type="predicted"/>
<dbReference type="SMART" id="SM00112">
    <property type="entry name" value="CA"/>
    <property type="match status" value="21"/>
</dbReference>
<keyword evidence="7 11" id="KW-0472">Membrane</keyword>
<feature type="region of interest" description="Disordered" evidence="10">
    <location>
        <begin position="2391"/>
        <end position="2423"/>
    </location>
</feature>
<sequence>ETPQTVREWREVSGIWGGGQSDSNAGEAHASIRRCLAVWKAAKGFRTQGPTFITKLGEMGVVGELVKASDADAGVYGFVQYSLYDGFQSDQAPPAFRIDPHDGHICVSQDIDRERDPATFDLLVKAKDGGGLSAQAFVRVELEDVNDNHPVFDPSTYVTSISGQTQPGTEIISVRATDRDSGTYGTVAYELVPGDLSSLFTIDSTTGIIYLTSSLSHLEPTTLFLMVCAQDGGGLTAAVNADITIHILQTALAPAEFERPKYTFSVYEDVPEDTPVGTVKARESLNSSEPIFYRISSGNLDGRFSIHPWLGTLRTQKPLDHETQPVAVLTVQAQLGSSPVCSSTEVNITIVDVNDHQPEFLRASEEIRISQTTRAGTAVYVARAEDQDSGLNGLIRYSMASQNPGIFTIDRGLGVVYLRGSLGGEVLQKHTLTLMAQDHGAPPRASLLMLTIVVEKPEQAPALTFENLVYQVEVSESLSLMTQILQIRAHPQPTTSQTMYSLEASVDAAAFGVHPYTGWMYLRRQLDYESTRTYRFRVFAGIPEDRSWQNVSASVIVHVLDENDNSPTFSRDALFLKVEENPIPPGVIGTITAIDPDSGKNGQLSYFLLSDGKFFRINPNTGELIGWLALDREHQVHHQMTVLVTDHGSPPRNATMVVYITVTDINDNRPFFPQCLPGKELHIKVLEGQPVNMLVTTVFAKDLDEGSNAEVLYSISAENYSDHFKIDANNGEIRTTTMLSHDYRPSYRMTVIASDQGVPALHGEAIVNIQVIPLYKGRVIISQNIRHLVIPENLKPAKIMSLIKSPDHLQQHHNGKLHFTIAANDKDSHFEIHSSTGDLYLSKALDYETTSHYLFRVIAEDRGRHPPLNSTVFLSIDVEDQNDHSPSFQDEFIVISVDENVPVGTLVYVFHAQDGDGSFLNSRIQYFIESHHPGVNPFLIHPSSGMLVTASPLDRESTPAVILTVTASDQAVNVTDRRLRSLVAKVVILDVNDHRPTFTTFPFAYIREDAAVGSVVHHVSAQDPDEGRNGEVTYSILSGNDHMTFLLDESSGLLTTIRPLDYELKTQHILTLLALDDGTPALSSSQTLTITVLDVNDHAPEFMQHLYEASVKENQSPGAFVTRVEAQDRDSGNLRIQKLVTFQLFSLIDGNTNEYFAIHETSGELSTTRALDREQVNNFTLIIQCSDLGAPPRSSVTPLQVRVLDDNDHSPSFPVPHYRSSVREDAEVGTVVLVLSAGDEDEGLNGQIEYFLLDKSSGAFTIDPAAGILRTAHALDREARSQHTFQVVARDCSIRGSRSTTVIIEVSVTDVNDNDPVWDQNPFEAFLSPQSSTNQTIAILRADDPDWGPNGTVTFSFADTQSMFSVDRYTGEIKLQQSPLSEHFPVWLRLKVTDQGVPGRTTTGLLVIHMEGEDVKISFSHRLYKGLVTENCEAGTSILTVKAFASDSIQDGIKYSIFSGNEDGVCSLGSNSGQLTVKEPKFLDFEVRNEIQLIIAAESGGHRAYSKVAVLIQDANDNSPCFEQRFYQASVSEGQPYNTHIIQVFATDLDSGLNGLIEYSILSGNQEEAFQIDALSGVITANSILDFEATSSYRLIVQATDKGLPRLSDTTMIEIRVIDINDNAPVFVPSEAVEIAENSLPGIIVSRISVHDADLNPAFIFSFTKDSNPGAKFAIDQNTGRVVLIKTLDFEEASEYKLFVQISDSVYHTEGSLTISVLDVNDNPPPLNTMSFFLSFPELVPLGYSVLTVSASDLEGNETISYRILSSSKEFAIDPMNGTIFTTSPILLLDKISTIRFLVEASDGGIPDLRALTLVEIQIQDVNNHAPEFVVGYHNLSLTEDALIGSTLMTLSTMDLDWTYENTQVEYFIISGNSQNNFHVETSFIRSEHPSKQTGHLVLLRHLDREAGASHELVILASDHGCPPMSSTAVVYIRVLDVNDNPPKFSSLKYHAHVKESTPLGSHITVVSASDCDVGSRAEIVYHIISGNEKEHFHLEGKSGVLYLVKPLDYEETVTFTLTVQASDEEKKHFSFAVVSISVLDENDHVPQFMSPSTNCVVPENLPIFSTICSINALDFDAGPYGELTYSILSPCFVTHGMSPDQDLFIIDPLTGDIRAQQILDYEKVSRYCLTVQAKDKGGSTASLMLWVDIEGIDEFEPVFTQDEYFFNHLEKNQGRQWIGRVEASDADAGTDGVILYSLGTPSPFFAINETSGNVYWMRGTPLIQSQVIREHTFEMKVIAHSPKPGSKFASCIVFVNVSLSSDGKQAAMSADSFLISLTVSVLVFLSLIGILLVLILRHKQKDTRRNCEDKKASSSLDSNLSLTRDAGMLQGFQTTSKCNQEVPVPAVPEWLSLLSIMEKDVINLYRHSNSSGHCSVEGETAEDQEIQRINEHPYRKDSDSALSDRGSRVPDSGIPRDSDQLSCLSGETDVMATVEAAEASQTLEDRDGGGSCSTLYVQNTGSPQPLQRREVKEGVLADVRKESIFMSSDREARCAAFPTQITFHHDLRGSSTWDYLLSWEPKFQPLASVFNDIAKLKDEHLHLPGIPKEKSFVFPPPLITAVAQPGIKAVPPRMPAIAPGQVIQKYPRSPILCHPSSLSEAMAPSFSPTLSLLAVQTPARSPQLSDGGLLGPHLRGATPELKAEDEVQI</sequence>
<dbReference type="PROSITE" id="PS00232">
    <property type="entry name" value="CADHERIN_1"/>
    <property type="match status" value="10"/>
</dbReference>
<feature type="domain" description="Cadherin" evidence="12">
    <location>
        <begin position="677"/>
        <end position="793"/>
    </location>
</feature>
<evidence type="ECO:0000259" key="12">
    <source>
        <dbReference type="PROSITE" id="PS50268"/>
    </source>
</evidence>
<evidence type="ECO:0000256" key="2">
    <source>
        <dbReference type="ARBA" id="ARBA00022692"/>
    </source>
</evidence>